<sequence length="90" mass="10359">MQWLNKVADEVIARHPEGEILVSSGASPSGTYHIGHLREIVTCDAIVRELETRGRTARHSIYQQPTKSTWVNHYAIYRRQKAMVHMLTIF</sequence>
<dbReference type="SUPFAM" id="SSF52374">
    <property type="entry name" value="Nucleotidylyl transferase"/>
    <property type="match status" value="1"/>
</dbReference>
<evidence type="ECO:0000256" key="1">
    <source>
        <dbReference type="ARBA" id="ARBA00022490"/>
    </source>
</evidence>
<dbReference type="Pfam" id="PF01921">
    <property type="entry name" value="tRNA-synt_1f"/>
    <property type="match status" value="1"/>
</dbReference>
<keyword evidence="2" id="KW-0436">Ligase</keyword>
<keyword evidence="1" id="KW-0963">Cytoplasm</keyword>
<dbReference type="PANTHER" id="PTHR37940">
    <property type="entry name" value="LYSINE--TRNA LIGASE"/>
    <property type="match status" value="1"/>
</dbReference>
<evidence type="ECO:0000313" key="3">
    <source>
        <dbReference type="Proteomes" id="UP000034889"/>
    </source>
</evidence>
<gene>
    <name evidence="2" type="ORF">UW74_C0052G0003</name>
</gene>
<dbReference type="Gene3D" id="3.40.50.620">
    <property type="entry name" value="HUPs"/>
    <property type="match status" value="1"/>
</dbReference>
<dbReference type="AlphaFoldDB" id="A0A0G1MYF3"/>
<evidence type="ECO:0000313" key="2">
    <source>
        <dbReference type="EMBL" id="KKT76989.1"/>
    </source>
</evidence>
<dbReference type="Proteomes" id="UP000034889">
    <property type="component" value="Unassembled WGS sequence"/>
</dbReference>
<reference evidence="2 3" key="1">
    <citation type="journal article" date="2015" name="Nature">
        <title>rRNA introns, odd ribosomes, and small enigmatic genomes across a large radiation of phyla.</title>
        <authorList>
            <person name="Brown C.T."/>
            <person name="Hug L.A."/>
            <person name="Thomas B.C."/>
            <person name="Sharon I."/>
            <person name="Castelle C.J."/>
            <person name="Singh A."/>
            <person name="Wilkins M.J."/>
            <person name="Williams K.H."/>
            <person name="Banfield J.F."/>
        </authorList>
    </citation>
    <scope>NUCLEOTIDE SEQUENCE [LARGE SCALE GENOMIC DNA]</scope>
</reference>
<dbReference type="GO" id="GO:0005524">
    <property type="term" value="F:ATP binding"/>
    <property type="evidence" value="ECO:0007669"/>
    <property type="project" value="InterPro"/>
</dbReference>
<proteinExistence type="predicted"/>
<dbReference type="InterPro" id="IPR014729">
    <property type="entry name" value="Rossmann-like_a/b/a_fold"/>
</dbReference>
<dbReference type="PANTHER" id="PTHR37940:SF1">
    <property type="entry name" value="LYSINE--TRNA LIGASE"/>
    <property type="match status" value="1"/>
</dbReference>
<dbReference type="EMBL" id="LCJM01000052">
    <property type="protein sequence ID" value="KKT76989.1"/>
    <property type="molecule type" value="Genomic_DNA"/>
</dbReference>
<name>A0A0G1MYF3_9BACT</name>
<dbReference type="InterPro" id="IPR002904">
    <property type="entry name" value="Lys-tRNA-ligase"/>
</dbReference>
<organism evidence="2 3">
    <name type="scientific">Candidatus Giovannonibacteria bacterium GW2011_GWC2_44_8</name>
    <dbReference type="NCBI Taxonomy" id="1618657"/>
    <lineage>
        <taxon>Bacteria</taxon>
        <taxon>Candidatus Giovannoniibacteriota</taxon>
    </lineage>
</organism>
<dbReference type="GO" id="GO:0006430">
    <property type="term" value="P:lysyl-tRNA aminoacylation"/>
    <property type="evidence" value="ECO:0007669"/>
    <property type="project" value="InterPro"/>
</dbReference>
<dbReference type="GO" id="GO:0005737">
    <property type="term" value="C:cytoplasm"/>
    <property type="evidence" value="ECO:0007669"/>
    <property type="project" value="InterPro"/>
</dbReference>
<comment type="caution">
    <text evidence="2">The sequence shown here is derived from an EMBL/GenBank/DDBJ whole genome shotgun (WGS) entry which is preliminary data.</text>
</comment>
<protein>
    <submittedName>
        <fullName evidence="2">Lysine-tRNA ligase</fullName>
    </submittedName>
</protein>
<dbReference type="GO" id="GO:0004824">
    <property type="term" value="F:lysine-tRNA ligase activity"/>
    <property type="evidence" value="ECO:0007669"/>
    <property type="project" value="InterPro"/>
</dbReference>
<accession>A0A0G1MYF3</accession>